<gene>
    <name evidence="6" type="primary">NOP16</name>
</gene>
<evidence type="ECO:0000256" key="4">
    <source>
        <dbReference type="ARBA" id="ARBA00023242"/>
    </source>
</evidence>
<dbReference type="GeneTree" id="ENSGT00390000003426"/>
<evidence type="ECO:0000256" key="1">
    <source>
        <dbReference type="ARBA" id="ARBA00004604"/>
    </source>
</evidence>
<accession>A0A8C9NJ57</accession>
<evidence type="ECO:0000313" key="7">
    <source>
        <dbReference type="Proteomes" id="UP000694409"/>
    </source>
</evidence>
<evidence type="ECO:0000313" key="6">
    <source>
        <dbReference type="Ensembl" id="ENSSCAP00000018300.1"/>
    </source>
</evidence>
<evidence type="ECO:0000256" key="3">
    <source>
        <dbReference type="ARBA" id="ARBA00015522"/>
    </source>
</evidence>
<feature type="region of interest" description="Disordered" evidence="5">
    <location>
        <begin position="1"/>
        <end position="154"/>
    </location>
</feature>
<dbReference type="GO" id="GO:0042273">
    <property type="term" value="P:ribosomal large subunit biogenesis"/>
    <property type="evidence" value="ECO:0007669"/>
    <property type="project" value="TreeGrafter"/>
</dbReference>
<comment type="subcellular location">
    <subcellularLocation>
        <location evidence="1">Nucleus</location>
        <location evidence="1">Nucleolus</location>
    </subcellularLocation>
</comment>
<reference evidence="6" key="2">
    <citation type="submission" date="2025-09" db="UniProtKB">
        <authorList>
            <consortium name="Ensembl"/>
        </authorList>
    </citation>
    <scope>IDENTIFICATION</scope>
</reference>
<feature type="compositionally biased region" description="Acidic residues" evidence="5">
    <location>
        <begin position="42"/>
        <end position="51"/>
    </location>
</feature>
<dbReference type="Pfam" id="PF09420">
    <property type="entry name" value="Nop16"/>
    <property type="match status" value="1"/>
</dbReference>
<feature type="compositionally biased region" description="Low complexity" evidence="5">
    <location>
        <begin position="257"/>
        <end position="271"/>
    </location>
</feature>
<reference evidence="6" key="1">
    <citation type="submission" date="2025-08" db="UniProtKB">
        <authorList>
            <consortium name="Ensembl"/>
        </authorList>
    </citation>
    <scope>IDENTIFICATION</scope>
</reference>
<evidence type="ECO:0000256" key="2">
    <source>
        <dbReference type="ARBA" id="ARBA00008479"/>
    </source>
</evidence>
<dbReference type="Proteomes" id="UP000694409">
    <property type="component" value="Unassembled WGS sequence"/>
</dbReference>
<feature type="compositionally biased region" description="Low complexity" evidence="5">
    <location>
        <begin position="92"/>
        <end position="106"/>
    </location>
</feature>
<keyword evidence="4" id="KW-0539">Nucleus</keyword>
<proteinExistence type="inferred from homology"/>
<dbReference type="AlphaFoldDB" id="A0A8C9NJ57"/>
<feature type="compositionally biased region" description="Gly residues" evidence="5">
    <location>
        <begin position="139"/>
        <end position="151"/>
    </location>
</feature>
<keyword evidence="7" id="KW-1185">Reference proteome</keyword>
<feature type="compositionally biased region" description="Low complexity" evidence="5">
    <location>
        <begin position="224"/>
        <end position="249"/>
    </location>
</feature>
<dbReference type="Ensembl" id="ENSSCAT00000020469.1">
    <property type="protein sequence ID" value="ENSSCAP00000018300.1"/>
    <property type="gene ID" value="ENSSCAG00000013248.1"/>
</dbReference>
<sequence>MSLSGFESRGRHAPKQGSEGAALGYDTRPHHQLGAPSVAFLEADDSVDQDTDGAQAACGKNGSCEARLPPHSQTRVAPPRGTAGPGLRDRPSPAAIAPARAPHPASVLPPPAPPSPRGTRGFSRVLRRNLSANPSSGNVGNGLGSSGGGGPAAMAKVTARPFPAAVAPPPEHCMPGVAVRRAHLPHGSVVLELHFPWCLAAHAAAPWPARNCPPCRRPRGRAGGTNTPTTSTASGSTAAPAAAPHPASPGERRRHGGPAWAGAGRPGAAARVCGEGDAHRHGVGDTAVMSLVPAQLAHPPCMGPAQVGGAEPGRDGPGRGSQQGCPHPEEAAEMELEASLPEKKSNTLSRDLIDYVKYMIQNHGENYKEMARDEKNYYQDTPKQIKRKINVYKNFYPEEYKNFIASLKPEKMEVQ</sequence>
<organism evidence="6 7">
    <name type="scientific">Serinus canaria</name>
    <name type="common">Island canary</name>
    <name type="synonym">Fringilla canaria</name>
    <dbReference type="NCBI Taxonomy" id="9135"/>
    <lineage>
        <taxon>Eukaryota</taxon>
        <taxon>Metazoa</taxon>
        <taxon>Chordata</taxon>
        <taxon>Craniata</taxon>
        <taxon>Vertebrata</taxon>
        <taxon>Euteleostomi</taxon>
        <taxon>Archelosauria</taxon>
        <taxon>Archosauria</taxon>
        <taxon>Dinosauria</taxon>
        <taxon>Saurischia</taxon>
        <taxon>Theropoda</taxon>
        <taxon>Coelurosauria</taxon>
        <taxon>Aves</taxon>
        <taxon>Neognathae</taxon>
        <taxon>Neoaves</taxon>
        <taxon>Telluraves</taxon>
        <taxon>Australaves</taxon>
        <taxon>Passeriformes</taxon>
        <taxon>Passeroidea</taxon>
        <taxon>Fringillidae</taxon>
        <taxon>Carduelinae</taxon>
        <taxon>Serinus</taxon>
    </lineage>
</organism>
<feature type="region of interest" description="Disordered" evidence="5">
    <location>
        <begin position="218"/>
        <end position="272"/>
    </location>
</feature>
<protein>
    <recommendedName>
        <fullName evidence="3">Nucleolar protein 16</fullName>
    </recommendedName>
</protein>
<dbReference type="InterPro" id="IPR019002">
    <property type="entry name" value="Ribosome_biogenesis_Nop16"/>
</dbReference>
<dbReference type="PANTHER" id="PTHR13243:SF1">
    <property type="entry name" value="NUCLEOLAR PROTEIN 16"/>
    <property type="match status" value="1"/>
</dbReference>
<dbReference type="GO" id="GO:0005730">
    <property type="term" value="C:nucleolus"/>
    <property type="evidence" value="ECO:0007669"/>
    <property type="project" value="UniProtKB-SubCell"/>
</dbReference>
<name>A0A8C9NJ57_SERCA</name>
<comment type="similarity">
    <text evidence="2">Belongs to the NOP16 family.</text>
</comment>
<feature type="compositionally biased region" description="Pro residues" evidence="5">
    <location>
        <begin position="107"/>
        <end position="116"/>
    </location>
</feature>
<feature type="region of interest" description="Disordered" evidence="5">
    <location>
        <begin position="302"/>
        <end position="345"/>
    </location>
</feature>
<dbReference type="PANTHER" id="PTHR13243">
    <property type="entry name" value="HSPC111 PROTEIN-RELATED"/>
    <property type="match status" value="1"/>
</dbReference>
<evidence type="ECO:0000256" key="5">
    <source>
        <dbReference type="SAM" id="MobiDB-lite"/>
    </source>
</evidence>